<feature type="region of interest" description="Disordered" evidence="1">
    <location>
        <begin position="1"/>
        <end position="23"/>
    </location>
</feature>
<feature type="compositionally biased region" description="Basic residues" evidence="1">
    <location>
        <begin position="11"/>
        <end position="20"/>
    </location>
</feature>
<evidence type="ECO:0000313" key="2">
    <source>
        <dbReference type="EMBL" id="QNF29958.1"/>
    </source>
</evidence>
<feature type="compositionally biased region" description="Basic and acidic residues" evidence="1">
    <location>
        <begin position="1"/>
        <end position="10"/>
    </location>
</feature>
<sequence>MERSSKEMSMKRKKKNGRKQNKVEHFGTSSFHCKLCAINFEVSWLDIFSIQDVTHGFVGFQLQDEYISCPKCGGNANEDSADEQQLYINNQDFISDDNLPF</sequence>
<evidence type="ECO:0000256" key="1">
    <source>
        <dbReference type="SAM" id="MobiDB-lite"/>
    </source>
</evidence>
<reference evidence="2 3" key="1">
    <citation type="submission" date="2020-06" db="EMBL/GenBank/DDBJ databases">
        <title>Metabacillus dokdonensis sp. nov., isolated from the rhizosphere of Elymus tsukushiensis, a plant native to the Dokdo Islands, Republic of Korea.</title>
        <authorList>
            <person name="Lee S.Y."/>
            <person name="Hwang Y.J."/>
            <person name="Son J.S."/>
            <person name="Ghim S.Y."/>
        </authorList>
    </citation>
    <scope>NUCLEOTIDE SEQUENCE [LARGE SCALE GENOMIC DNA]</scope>
    <source>
        <strain evidence="2 3">KUDC1714</strain>
    </source>
</reference>
<keyword evidence="3" id="KW-1185">Reference proteome</keyword>
<dbReference type="Proteomes" id="UP000515490">
    <property type="component" value="Chromosome"/>
</dbReference>
<protein>
    <submittedName>
        <fullName evidence="2">Uncharacterized protein</fullName>
    </submittedName>
</protein>
<dbReference type="EMBL" id="CP055263">
    <property type="protein sequence ID" value="QNF29958.1"/>
    <property type="molecule type" value="Genomic_DNA"/>
</dbReference>
<organism evidence="2 3">
    <name type="scientific">Metabacillus elymi</name>
    <dbReference type="NCBI Taxonomy" id="2745198"/>
    <lineage>
        <taxon>Bacteria</taxon>
        <taxon>Bacillati</taxon>
        <taxon>Bacillota</taxon>
        <taxon>Bacilli</taxon>
        <taxon>Bacillales</taxon>
        <taxon>Bacillaceae</taxon>
        <taxon>Metabacillus</taxon>
    </lineage>
</organism>
<evidence type="ECO:0000313" key="3">
    <source>
        <dbReference type="Proteomes" id="UP000515490"/>
    </source>
</evidence>
<dbReference type="RefSeq" id="WP_185653285.1">
    <property type="nucleotide sequence ID" value="NZ_CP055263.1"/>
</dbReference>
<name>A0ABX6S872_9BACI</name>
<accession>A0ABX6S872</accession>
<gene>
    <name evidence="2" type="ORF">HUW50_22190</name>
</gene>
<proteinExistence type="predicted"/>